<feature type="domain" description="HTH araC/xylS-type" evidence="4">
    <location>
        <begin position="144"/>
        <end position="242"/>
    </location>
</feature>
<gene>
    <name evidence="5" type="ORF">N782_09235</name>
</gene>
<keyword evidence="1" id="KW-0805">Transcription regulation</keyword>
<dbReference type="PANTHER" id="PTHR43280:SF28">
    <property type="entry name" value="HTH-TYPE TRANSCRIPTIONAL ACTIVATOR RHAS"/>
    <property type="match status" value="1"/>
</dbReference>
<dbReference type="eggNOG" id="COG2207">
    <property type="taxonomic scope" value="Bacteria"/>
</dbReference>
<dbReference type="AlphaFoldDB" id="A0A0A2TIB7"/>
<dbReference type="RefSeq" id="WP_036815847.1">
    <property type="nucleotide sequence ID" value="NZ_AVBF01000004.1"/>
</dbReference>
<dbReference type="GO" id="GO:0003700">
    <property type="term" value="F:DNA-binding transcription factor activity"/>
    <property type="evidence" value="ECO:0007669"/>
    <property type="project" value="InterPro"/>
</dbReference>
<sequence length="249" mass="28863">MSTSIKQSMIDQFMQTRINNRENNYLHPSYLLEKQLLGSISQGDDEKALKILTSINHDQRPKLADIPIRSLKNSLICSCTLFTRAIIQGGVQPETAFTLSDAYIREIENVHDQSQLEKMEYDMLKHFIIVLNEEETLPYSKIVNQAITFIHDNILEDLTLDMIAENSYVSPSYLSHLFKKEVGISIVQFINKKRIEESKYFLLHTSTSISDIASLFCFCNQSYYTSLFKKYIDLTPKEFREQHMQPVMG</sequence>
<keyword evidence="2" id="KW-0238">DNA-binding</keyword>
<dbReference type="STRING" id="1385514.N782_09235"/>
<dbReference type="SMART" id="SM00342">
    <property type="entry name" value="HTH_ARAC"/>
    <property type="match status" value="1"/>
</dbReference>
<dbReference type="Proteomes" id="UP000030147">
    <property type="component" value="Unassembled WGS sequence"/>
</dbReference>
<dbReference type="Gene3D" id="1.10.10.60">
    <property type="entry name" value="Homeodomain-like"/>
    <property type="match status" value="2"/>
</dbReference>
<proteinExistence type="predicted"/>
<dbReference type="SUPFAM" id="SSF46689">
    <property type="entry name" value="Homeodomain-like"/>
    <property type="match status" value="2"/>
</dbReference>
<evidence type="ECO:0000313" key="5">
    <source>
        <dbReference type="EMBL" id="KGP74213.1"/>
    </source>
</evidence>
<keyword evidence="6" id="KW-1185">Reference proteome</keyword>
<dbReference type="GO" id="GO:0043565">
    <property type="term" value="F:sequence-specific DNA binding"/>
    <property type="evidence" value="ECO:0007669"/>
    <property type="project" value="InterPro"/>
</dbReference>
<dbReference type="InterPro" id="IPR009057">
    <property type="entry name" value="Homeodomain-like_sf"/>
</dbReference>
<reference evidence="5 6" key="1">
    <citation type="journal article" date="2015" name="Stand. Genomic Sci.">
        <title>High quality draft genome sequence of the moderately halophilic bacterium Pontibacillus yanchengensis Y32(T) and comparison among Pontibacillus genomes.</title>
        <authorList>
            <person name="Huang J."/>
            <person name="Qiao Z.X."/>
            <person name="Tang J.W."/>
            <person name="Wang G."/>
        </authorList>
    </citation>
    <scope>NUCLEOTIDE SEQUENCE [LARGE SCALE GENOMIC DNA]</scope>
    <source>
        <strain evidence="5 6">Y32</strain>
    </source>
</reference>
<dbReference type="EMBL" id="AVBF01000004">
    <property type="protein sequence ID" value="KGP74213.1"/>
    <property type="molecule type" value="Genomic_DNA"/>
</dbReference>
<dbReference type="PROSITE" id="PS01124">
    <property type="entry name" value="HTH_ARAC_FAMILY_2"/>
    <property type="match status" value="1"/>
</dbReference>
<dbReference type="OrthoDB" id="182534at2"/>
<keyword evidence="3" id="KW-0804">Transcription</keyword>
<accession>A0A0A2TIB7</accession>
<organism evidence="5 6">
    <name type="scientific">Pontibacillus yanchengensis Y32</name>
    <dbReference type="NCBI Taxonomy" id="1385514"/>
    <lineage>
        <taxon>Bacteria</taxon>
        <taxon>Bacillati</taxon>
        <taxon>Bacillota</taxon>
        <taxon>Bacilli</taxon>
        <taxon>Bacillales</taxon>
        <taxon>Bacillaceae</taxon>
        <taxon>Pontibacillus</taxon>
    </lineage>
</organism>
<protein>
    <submittedName>
        <fullName evidence="5">AraC family transcriptional regulator</fullName>
    </submittedName>
</protein>
<comment type="caution">
    <text evidence="5">The sequence shown here is derived from an EMBL/GenBank/DDBJ whole genome shotgun (WGS) entry which is preliminary data.</text>
</comment>
<evidence type="ECO:0000259" key="4">
    <source>
        <dbReference type="PROSITE" id="PS01124"/>
    </source>
</evidence>
<name>A0A0A2TIB7_9BACI</name>
<evidence type="ECO:0000256" key="3">
    <source>
        <dbReference type="ARBA" id="ARBA00023163"/>
    </source>
</evidence>
<evidence type="ECO:0000256" key="2">
    <source>
        <dbReference type="ARBA" id="ARBA00023125"/>
    </source>
</evidence>
<evidence type="ECO:0000313" key="6">
    <source>
        <dbReference type="Proteomes" id="UP000030147"/>
    </source>
</evidence>
<dbReference type="Pfam" id="PF12833">
    <property type="entry name" value="HTH_18"/>
    <property type="match status" value="1"/>
</dbReference>
<dbReference type="PANTHER" id="PTHR43280">
    <property type="entry name" value="ARAC-FAMILY TRANSCRIPTIONAL REGULATOR"/>
    <property type="match status" value="1"/>
</dbReference>
<dbReference type="InterPro" id="IPR018060">
    <property type="entry name" value="HTH_AraC"/>
</dbReference>
<evidence type="ECO:0000256" key="1">
    <source>
        <dbReference type="ARBA" id="ARBA00023015"/>
    </source>
</evidence>